<dbReference type="Proteomes" id="UP000590225">
    <property type="component" value="Unassembled WGS sequence"/>
</dbReference>
<dbReference type="InterPro" id="IPR036259">
    <property type="entry name" value="MFS_trans_sf"/>
</dbReference>
<evidence type="ECO:0000259" key="7">
    <source>
        <dbReference type="PROSITE" id="PS50850"/>
    </source>
</evidence>
<gene>
    <name evidence="8" type="ORF">FHW23_002408</name>
</gene>
<protein>
    <submittedName>
        <fullName evidence="8">DHA1 family bicyclomycin/chloramphenicol resistance-like MFS transporter</fullName>
    </submittedName>
</protein>
<comment type="subcellular location">
    <subcellularLocation>
        <location evidence="1">Cell membrane</location>
        <topology evidence="1">Multi-pass membrane protein</topology>
    </subcellularLocation>
</comment>
<dbReference type="PANTHER" id="PTHR23502">
    <property type="entry name" value="MAJOR FACILITATOR SUPERFAMILY"/>
    <property type="match status" value="1"/>
</dbReference>
<dbReference type="Pfam" id="PF07690">
    <property type="entry name" value="MFS_1"/>
    <property type="match status" value="1"/>
</dbReference>
<keyword evidence="4 6" id="KW-1133">Transmembrane helix</keyword>
<dbReference type="PROSITE" id="PS50850">
    <property type="entry name" value="MFS"/>
    <property type="match status" value="1"/>
</dbReference>
<organism evidence="8 9">
    <name type="scientific">Curtobacterium pusillum</name>
    <dbReference type="NCBI Taxonomy" id="69373"/>
    <lineage>
        <taxon>Bacteria</taxon>
        <taxon>Bacillati</taxon>
        <taxon>Actinomycetota</taxon>
        <taxon>Actinomycetes</taxon>
        <taxon>Micrococcales</taxon>
        <taxon>Microbacteriaceae</taxon>
        <taxon>Curtobacterium</taxon>
    </lineage>
</organism>
<evidence type="ECO:0000313" key="9">
    <source>
        <dbReference type="Proteomes" id="UP000590225"/>
    </source>
</evidence>
<feature type="domain" description="Major facilitator superfamily (MFS) profile" evidence="7">
    <location>
        <begin position="10"/>
        <end position="396"/>
    </location>
</feature>
<dbReference type="EMBL" id="JACGXP010000003">
    <property type="protein sequence ID" value="MBA8991143.1"/>
    <property type="molecule type" value="Genomic_DNA"/>
</dbReference>
<keyword evidence="3 6" id="KW-0812">Transmembrane</keyword>
<name>A0AAW3TA63_9MICO</name>
<evidence type="ECO:0000256" key="4">
    <source>
        <dbReference type="ARBA" id="ARBA00022989"/>
    </source>
</evidence>
<feature type="transmembrane region" description="Helical" evidence="6">
    <location>
        <begin position="288"/>
        <end position="308"/>
    </location>
</feature>
<sequence length="400" mass="39997">MDPARRPGPVLAVLAVLTALAPLSVDVYTPSLPRIGADLGGAPWVIQSSITACLAGIGIGQLAFGPLSDRIGRRPVILVGVAGWTLASVASAFVPSALALVAIRGVAGLFGSAGIVAARSVVRDVSENRAVMGGRVAVLATVSAGAPVVAPVLGAAVAALWGWRADFLTLAGVGALVIVGVLVLVPETRTADAVDGPRAVSSGSLVGAVRESLRAAFRSRELRGVAAMLAAQSFGFYAYVATASYVVERELGYGRDVFTLVFATNAAAMVGANLLFRRLARRNHPGTLAGAGLVVSLLAGGALAAIAVSRGPDPLLWAASALFAAGVGLVLPGSHTWGQLTDAPSGSASALTGSAQFLGGVLGSPVTGLLGATALSLGFVLVASSAVALGVHRRVRRASR</sequence>
<feature type="transmembrane region" description="Helical" evidence="6">
    <location>
        <begin position="134"/>
        <end position="161"/>
    </location>
</feature>
<dbReference type="Gene3D" id="1.20.1720.10">
    <property type="entry name" value="Multidrug resistance protein D"/>
    <property type="match status" value="1"/>
</dbReference>
<evidence type="ECO:0000256" key="5">
    <source>
        <dbReference type="ARBA" id="ARBA00023136"/>
    </source>
</evidence>
<feature type="transmembrane region" description="Helical" evidence="6">
    <location>
        <begin position="101"/>
        <end position="122"/>
    </location>
</feature>
<feature type="transmembrane region" description="Helical" evidence="6">
    <location>
        <begin position="224"/>
        <end position="245"/>
    </location>
</feature>
<feature type="transmembrane region" description="Helical" evidence="6">
    <location>
        <begin position="76"/>
        <end position="95"/>
    </location>
</feature>
<evidence type="ECO:0000313" key="8">
    <source>
        <dbReference type="EMBL" id="MBA8991143.1"/>
    </source>
</evidence>
<dbReference type="AlphaFoldDB" id="A0AAW3TA63"/>
<proteinExistence type="predicted"/>
<evidence type="ECO:0000256" key="3">
    <source>
        <dbReference type="ARBA" id="ARBA00022692"/>
    </source>
</evidence>
<evidence type="ECO:0000256" key="1">
    <source>
        <dbReference type="ARBA" id="ARBA00004651"/>
    </source>
</evidence>
<reference evidence="8 9" key="1">
    <citation type="submission" date="2020-07" db="EMBL/GenBank/DDBJ databases">
        <title>Above-ground endophytic microbial communities from plants in different locations in the United States.</title>
        <authorList>
            <person name="Frank C."/>
        </authorList>
    </citation>
    <scope>NUCLEOTIDE SEQUENCE [LARGE SCALE GENOMIC DNA]</scope>
    <source>
        <strain evidence="8 9">WPL5_2</strain>
    </source>
</reference>
<dbReference type="GO" id="GO:0022857">
    <property type="term" value="F:transmembrane transporter activity"/>
    <property type="evidence" value="ECO:0007669"/>
    <property type="project" value="InterPro"/>
</dbReference>
<feature type="transmembrane region" description="Helical" evidence="6">
    <location>
        <begin position="41"/>
        <end position="64"/>
    </location>
</feature>
<evidence type="ECO:0000256" key="2">
    <source>
        <dbReference type="ARBA" id="ARBA00022448"/>
    </source>
</evidence>
<accession>A0AAW3TA63</accession>
<feature type="transmembrane region" description="Helical" evidence="6">
    <location>
        <begin position="167"/>
        <end position="185"/>
    </location>
</feature>
<dbReference type="GO" id="GO:1990961">
    <property type="term" value="P:xenobiotic detoxification by transmembrane export across the plasma membrane"/>
    <property type="evidence" value="ECO:0007669"/>
    <property type="project" value="TreeGrafter"/>
</dbReference>
<comment type="caution">
    <text evidence="8">The sequence shown here is derived from an EMBL/GenBank/DDBJ whole genome shotgun (WGS) entry which is preliminary data.</text>
</comment>
<dbReference type="SUPFAM" id="SSF103473">
    <property type="entry name" value="MFS general substrate transporter"/>
    <property type="match status" value="1"/>
</dbReference>
<evidence type="ECO:0000256" key="6">
    <source>
        <dbReference type="SAM" id="Phobius"/>
    </source>
</evidence>
<feature type="transmembrane region" description="Helical" evidence="6">
    <location>
        <begin position="369"/>
        <end position="391"/>
    </location>
</feature>
<keyword evidence="2" id="KW-0813">Transport</keyword>
<dbReference type="InterPro" id="IPR011701">
    <property type="entry name" value="MFS"/>
</dbReference>
<dbReference type="PANTHER" id="PTHR23502:SF132">
    <property type="entry name" value="POLYAMINE TRANSPORTER 2-RELATED"/>
    <property type="match status" value="1"/>
</dbReference>
<keyword evidence="5 6" id="KW-0472">Membrane</keyword>
<dbReference type="GO" id="GO:0005886">
    <property type="term" value="C:plasma membrane"/>
    <property type="evidence" value="ECO:0007669"/>
    <property type="project" value="UniProtKB-SubCell"/>
</dbReference>
<feature type="transmembrane region" description="Helical" evidence="6">
    <location>
        <begin position="257"/>
        <end position="276"/>
    </location>
</feature>
<dbReference type="RefSeq" id="WP_182516336.1">
    <property type="nucleotide sequence ID" value="NZ_JACGXP010000003.1"/>
</dbReference>
<dbReference type="InterPro" id="IPR020846">
    <property type="entry name" value="MFS_dom"/>
</dbReference>